<sequence length="473" mass="55193">MEQKASKSELYLKQREEIVKKDRKDYFCVDVPSLTEEEKKADESFLKIKEELLSDGKMPFLDNYYKSFPVISSSKLFKSLHKMPKGAHLHLHMTAASRIDFLMEIAKEDCVYYNESLNLCKVFVENEPEEGYKKCSEIRENWDKEGTFDDFLQDKILLNEEDVSSKHSNTIWSKFQPKFDVTFDLYNYEKFFERILYQVMIDHIEEKCFILEFRHIFGCIFNDKHEVISLEDELALFNRCIEKVKEVEPSFSLKLISCGLKIVGEGHINSQLKSCIEGLKKTKIIAGFDLVCEEEITPPLLTFQNLIRLAQEDEETPVNVYLHAGETSSRFGENVYDAVILGTKRIGHGFAIQNHPHLIEIAKENEICLEVCPLSNLILGYTYDLRWHPARSLMYRGVPLTISADDPGFWKSHGTTLDYCYIALAWELTLKELKQFAINGIKHAALNDTEREKQREKFDEEWTKWIEHLNSQE</sequence>
<dbReference type="AlphaFoldDB" id="A0AAD1UI06"/>
<keyword evidence="3" id="KW-0479">Metal-binding</keyword>
<comment type="caution">
    <text evidence="7">The sequence shown here is derived from an EMBL/GenBank/DDBJ whole genome shotgun (WGS) entry which is preliminary data.</text>
</comment>
<name>A0AAD1UI06_EUPCR</name>
<dbReference type="Proteomes" id="UP001295684">
    <property type="component" value="Unassembled WGS sequence"/>
</dbReference>
<gene>
    <name evidence="7" type="ORF">ECRASSUSDP1_LOCUS8319</name>
</gene>
<dbReference type="GO" id="GO:0004000">
    <property type="term" value="F:adenosine deaminase activity"/>
    <property type="evidence" value="ECO:0007669"/>
    <property type="project" value="TreeGrafter"/>
</dbReference>
<dbReference type="SUPFAM" id="SSF51556">
    <property type="entry name" value="Metallo-dependent hydrolases"/>
    <property type="match status" value="1"/>
</dbReference>
<keyword evidence="5" id="KW-0378">Hydrolase</keyword>
<accession>A0AAD1UI06</accession>
<evidence type="ECO:0000313" key="7">
    <source>
        <dbReference type="EMBL" id="CAI2367042.1"/>
    </source>
</evidence>
<comment type="pathway">
    <text evidence="2">Purine metabolism; purine nucleoside salvage.</text>
</comment>
<keyword evidence="4" id="KW-0660">Purine salvage</keyword>
<evidence type="ECO:0000259" key="6">
    <source>
        <dbReference type="Pfam" id="PF00962"/>
    </source>
</evidence>
<dbReference type="InterPro" id="IPR006330">
    <property type="entry name" value="Ado/ade_deaminase"/>
</dbReference>
<evidence type="ECO:0000256" key="4">
    <source>
        <dbReference type="ARBA" id="ARBA00022726"/>
    </source>
</evidence>
<dbReference type="GO" id="GO:0046872">
    <property type="term" value="F:metal ion binding"/>
    <property type="evidence" value="ECO:0007669"/>
    <property type="project" value="UniProtKB-KW"/>
</dbReference>
<dbReference type="GO" id="GO:0046103">
    <property type="term" value="P:inosine biosynthetic process"/>
    <property type="evidence" value="ECO:0007669"/>
    <property type="project" value="TreeGrafter"/>
</dbReference>
<evidence type="ECO:0000256" key="1">
    <source>
        <dbReference type="ARBA" id="ARBA00001947"/>
    </source>
</evidence>
<dbReference type="GO" id="GO:0006166">
    <property type="term" value="P:purine ribonucleoside salvage"/>
    <property type="evidence" value="ECO:0007669"/>
    <property type="project" value="UniProtKB-KW"/>
</dbReference>
<comment type="cofactor">
    <cofactor evidence="1">
        <name>Zn(2+)</name>
        <dbReference type="ChEBI" id="CHEBI:29105"/>
    </cofactor>
</comment>
<dbReference type="Pfam" id="PF00962">
    <property type="entry name" value="A_deaminase"/>
    <property type="match status" value="1"/>
</dbReference>
<protein>
    <recommendedName>
        <fullName evidence="6">Adenosine deaminase domain-containing protein</fullName>
    </recommendedName>
</protein>
<keyword evidence="8" id="KW-1185">Reference proteome</keyword>
<evidence type="ECO:0000256" key="3">
    <source>
        <dbReference type="ARBA" id="ARBA00022723"/>
    </source>
</evidence>
<evidence type="ECO:0000256" key="5">
    <source>
        <dbReference type="ARBA" id="ARBA00022801"/>
    </source>
</evidence>
<dbReference type="InterPro" id="IPR001365">
    <property type="entry name" value="A_deaminase_dom"/>
</dbReference>
<dbReference type="EMBL" id="CAMPGE010008134">
    <property type="protein sequence ID" value="CAI2367042.1"/>
    <property type="molecule type" value="Genomic_DNA"/>
</dbReference>
<evidence type="ECO:0000256" key="2">
    <source>
        <dbReference type="ARBA" id="ARBA00005058"/>
    </source>
</evidence>
<dbReference type="Gene3D" id="3.20.20.140">
    <property type="entry name" value="Metal-dependent hydrolases"/>
    <property type="match status" value="1"/>
</dbReference>
<feature type="domain" description="Adenosine deaminase" evidence="6">
    <location>
        <begin position="166"/>
        <end position="459"/>
    </location>
</feature>
<evidence type="ECO:0000313" key="8">
    <source>
        <dbReference type="Proteomes" id="UP001295684"/>
    </source>
</evidence>
<proteinExistence type="predicted"/>
<organism evidence="7 8">
    <name type="scientific">Euplotes crassus</name>
    <dbReference type="NCBI Taxonomy" id="5936"/>
    <lineage>
        <taxon>Eukaryota</taxon>
        <taxon>Sar</taxon>
        <taxon>Alveolata</taxon>
        <taxon>Ciliophora</taxon>
        <taxon>Intramacronucleata</taxon>
        <taxon>Spirotrichea</taxon>
        <taxon>Hypotrichia</taxon>
        <taxon>Euplotida</taxon>
        <taxon>Euplotidae</taxon>
        <taxon>Moneuplotes</taxon>
    </lineage>
</organism>
<dbReference type="GO" id="GO:0006154">
    <property type="term" value="P:adenosine catabolic process"/>
    <property type="evidence" value="ECO:0007669"/>
    <property type="project" value="TreeGrafter"/>
</dbReference>
<reference evidence="7" key="1">
    <citation type="submission" date="2023-07" db="EMBL/GenBank/DDBJ databases">
        <authorList>
            <consortium name="AG Swart"/>
            <person name="Singh M."/>
            <person name="Singh A."/>
            <person name="Seah K."/>
            <person name="Emmerich C."/>
        </authorList>
    </citation>
    <scope>NUCLEOTIDE SEQUENCE</scope>
    <source>
        <strain evidence="7">DP1</strain>
    </source>
</reference>
<dbReference type="PANTHER" id="PTHR11409">
    <property type="entry name" value="ADENOSINE DEAMINASE"/>
    <property type="match status" value="1"/>
</dbReference>
<dbReference type="PANTHER" id="PTHR11409:SF39">
    <property type="entry name" value="ADENOSINE DEAMINASE 2"/>
    <property type="match status" value="1"/>
</dbReference>
<dbReference type="InterPro" id="IPR032466">
    <property type="entry name" value="Metal_Hydrolase"/>
</dbReference>